<evidence type="ECO:0000259" key="2">
    <source>
        <dbReference type="Pfam" id="PF09734"/>
    </source>
</evidence>
<name>A0A0L0D536_THETB</name>
<protein>
    <recommendedName>
        <fullName evidence="2">Transcription factor IIIC subunit 5 HTH domain-containing protein</fullName>
    </recommendedName>
</protein>
<organism evidence="3 4">
    <name type="scientific">Thecamonas trahens ATCC 50062</name>
    <dbReference type="NCBI Taxonomy" id="461836"/>
    <lineage>
        <taxon>Eukaryota</taxon>
        <taxon>Apusozoa</taxon>
        <taxon>Apusomonadida</taxon>
        <taxon>Apusomonadidae</taxon>
        <taxon>Thecamonas</taxon>
    </lineage>
</organism>
<evidence type="ECO:0000256" key="1">
    <source>
        <dbReference type="SAM" id="MobiDB-lite"/>
    </source>
</evidence>
<dbReference type="PANTHER" id="PTHR13230:SF5">
    <property type="entry name" value="GENERAL TRANSCRIPTION FACTOR 3C POLYPEPTIDE 5"/>
    <property type="match status" value="1"/>
</dbReference>
<proteinExistence type="predicted"/>
<feature type="compositionally biased region" description="Basic and acidic residues" evidence="1">
    <location>
        <begin position="109"/>
        <end position="120"/>
    </location>
</feature>
<keyword evidence="4" id="KW-1185">Reference proteome</keyword>
<dbReference type="STRING" id="461836.A0A0L0D536"/>
<dbReference type="GO" id="GO:0001003">
    <property type="term" value="F:RNA polymerase III type 2 promoter sequence-specific DNA binding"/>
    <property type="evidence" value="ECO:0007669"/>
    <property type="project" value="TreeGrafter"/>
</dbReference>
<reference evidence="3 4" key="1">
    <citation type="submission" date="2010-05" db="EMBL/GenBank/DDBJ databases">
        <title>The Genome Sequence of Thecamonas trahens ATCC 50062.</title>
        <authorList>
            <consortium name="The Broad Institute Genome Sequencing Platform"/>
            <person name="Russ C."/>
            <person name="Cuomo C."/>
            <person name="Shea T."/>
            <person name="Young S.K."/>
            <person name="Zeng Q."/>
            <person name="Koehrsen M."/>
            <person name="Haas B."/>
            <person name="Borodovsky M."/>
            <person name="Guigo R."/>
            <person name="Alvarado L."/>
            <person name="Berlin A."/>
            <person name="Bochicchio J."/>
            <person name="Borenstein D."/>
            <person name="Chapman S."/>
            <person name="Chen Z."/>
            <person name="Freedman E."/>
            <person name="Gellesch M."/>
            <person name="Goldberg J."/>
            <person name="Griggs A."/>
            <person name="Gujja S."/>
            <person name="Heilman E."/>
            <person name="Heiman D."/>
            <person name="Hepburn T."/>
            <person name="Howarth C."/>
            <person name="Jen D."/>
            <person name="Larson L."/>
            <person name="Mehta T."/>
            <person name="Park D."/>
            <person name="Pearson M."/>
            <person name="Roberts A."/>
            <person name="Saif S."/>
            <person name="Shenoy N."/>
            <person name="Sisk P."/>
            <person name="Stolte C."/>
            <person name="Sykes S."/>
            <person name="Thomson T."/>
            <person name="Walk T."/>
            <person name="White J."/>
            <person name="Yandava C."/>
            <person name="Burger G."/>
            <person name="Gray M.W."/>
            <person name="Holland P.W.H."/>
            <person name="King N."/>
            <person name="Lang F.B.F."/>
            <person name="Roger A.J."/>
            <person name="Ruiz-Trillo I."/>
            <person name="Lander E."/>
            <person name="Nusbaum C."/>
        </authorList>
    </citation>
    <scope>NUCLEOTIDE SEQUENCE [LARGE SCALE GENOMIC DNA]</scope>
    <source>
        <strain evidence="3 4">ATCC 50062</strain>
    </source>
</reference>
<feature type="domain" description="Transcription factor IIIC subunit 5 HTH" evidence="2">
    <location>
        <begin position="150"/>
        <end position="250"/>
    </location>
</feature>
<dbReference type="PANTHER" id="PTHR13230">
    <property type="entry name" value="GENERAL TRANSCRIPTION FACTOR IIIC, POLYPEPTIDE 5"/>
    <property type="match status" value="1"/>
</dbReference>
<dbReference type="AlphaFoldDB" id="A0A0L0D536"/>
<dbReference type="Proteomes" id="UP000054408">
    <property type="component" value="Unassembled WGS sequence"/>
</dbReference>
<feature type="region of interest" description="Disordered" evidence="1">
    <location>
        <begin position="15"/>
        <end position="82"/>
    </location>
</feature>
<dbReference type="Pfam" id="PF09734">
    <property type="entry name" value="Tau95"/>
    <property type="match status" value="1"/>
</dbReference>
<evidence type="ECO:0000313" key="3">
    <source>
        <dbReference type="EMBL" id="KNC47449.1"/>
    </source>
</evidence>
<dbReference type="InterPro" id="IPR019136">
    <property type="entry name" value="TF_IIIC_su-5_HTH"/>
</dbReference>
<dbReference type="GO" id="GO:0006384">
    <property type="term" value="P:transcription initiation at RNA polymerase III promoter"/>
    <property type="evidence" value="ECO:0007669"/>
    <property type="project" value="InterPro"/>
</dbReference>
<dbReference type="GO" id="GO:0000127">
    <property type="term" value="C:transcription factor TFIIIC complex"/>
    <property type="evidence" value="ECO:0007669"/>
    <property type="project" value="InterPro"/>
</dbReference>
<dbReference type="OrthoDB" id="5598268at2759"/>
<feature type="region of interest" description="Disordered" evidence="1">
    <location>
        <begin position="103"/>
        <end position="136"/>
    </location>
</feature>
<dbReference type="GO" id="GO:0001002">
    <property type="term" value="F:RNA polymerase III type 1 promoter sequence-specific DNA binding"/>
    <property type="evidence" value="ECO:0007669"/>
    <property type="project" value="TreeGrafter"/>
</dbReference>
<sequence>MADFFRSQSYDDHRLAAEARSSLPGQAFKRSAPLGAGEKRARGIAGGSRRIVDDSVTSDESCGGSECDDEYSDDGSGAGLQTADWAMPPFSLAPDTSCISRSLPISHASRKERERERDEPVLWTKVPGSDSGGRPARMAATSKATRMLLSRSHHIKMSAPHVPLVPLPLVKPGLADVTAFVTRLFEERPIWSRTALQGRIPCAAHSGLSKSLYNLTYTPSEGPWRGFYILLDYDPRAHQEAVLWQSVDVRLRNVTHPERLVVNRSLAHFKDGRDRVLSRFQNTGETEIVRADVHPDEWKALQRFRAEAELRAPPPSHQPMYQLADLMHLAGVADIVNQVTSRPHCDLHYKTGWLTAAERKAIQAIAKETAVALCEAAASGGAAS</sequence>
<dbReference type="GeneID" id="25562146"/>
<dbReference type="RefSeq" id="XP_013759385.1">
    <property type="nucleotide sequence ID" value="XM_013903931.1"/>
</dbReference>
<gene>
    <name evidence="3" type="ORF">AMSG_02466</name>
</gene>
<accession>A0A0L0D536</accession>
<dbReference type="InterPro" id="IPR040454">
    <property type="entry name" value="TF_IIIC_Tfc1/Sfc1"/>
</dbReference>
<dbReference type="EMBL" id="GL349447">
    <property type="protein sequence ID" value="KNC47449.1"/>
    <property type="molecule type" value="Genomic_DNA"/>
</dbReference>
<evidence type="ECO:0000313" key="4">
    <source>
        <dbReference type="Proteomes" id="UP000054408"/>
    </source>
</evidence>